<keyword evidence="2" id="KW-1185">Reference proteome</keyword>
<sequence length="187" mass="21507">MLSDLPEIKENLRLTQRYCNMQMANSTQGPEAIFRSINPIYEGQELFYYVTTSGTRLVQWRKDPYDQVNKELINDLFNYQINFKITEKDKLDSKFAGSEGKILAFLVDWTLFDGATIGESHGLLDDYDCPPVDTWFHLLSDSRGPIILAWIPAPFIPYIKEAIAVNMAKCIQWLEHSHPDINTNLTA</sequence>
<accession>A0ABS5ISW9</accession>
<protein>
    <submittedName>
        <fullName evidence="1">Uncharacterized protein</fullName>
    </submittedName>
</protein>
<organism evidence="1 2">
    <name type="scientific">Chitinophaga hostae</name>
    <dbReference type="NCBI Taxonomy" id="2831022"/>
    <lineage>
        <taxon>Bacteria</taxon>
        <taxon>Pseudomonadati</taxon>
        <taxon>Bacteroidota</taxon>
        <taxon>Chitinophagia</taxon>
        <taxon>Chitinophagales</taxon>
        <taxon>Chitinophagaceae</taxon>
        <taxon>Chitinophaga</taxon>
    </lineage>
</organism>
<reference evidence="1 2" key="1">
    <citation type="submission" date="2021-04" db="EMBL/GenBank/DDBJ databases">
        <title>Chitinophaga sp. nov., isolated from the rhizosphere soil.</title>
        <authorList>
            <person name="He S."/>
        </authorList>
    </citation>
    <scope>NUCLEOTIDE SEQUENCE [LARGE SCALE GENOMIC DNA]</scope>
    <source>
        <strain evidence="1 2">2R12</strain>
    </source>
</reference>
<dbReference type="EMBL" id="JAGTXB010000001">
    <property type="protein sequence ID" value="MBS0026051.1"/>
    <property type="molecule type" value="Genomic_DNA"/>
</dbReference>
<dbReference type="RefSeq" id="WP_211971189.1">
    <property type="nucleotide sequence ID" value="NZ_CBFHAM010000057.1"/>
</dbReference>
<dbReference type="Proteomes" id="UP000676386">
    <property type="component" value="Unassembled WGS sequence"/>
</dbReference>
<evidence type="ECO:0000313" key="1">
    <source>
        <dbReference type="EMBL" id="MBS0026051.1"/>
    </source>
</evidence>
<comment type="caution">
    <text evidence="1">The sequence shown here is derived from an EMBL/GenBank/DDBJ whole genome shotgun (WGS) entry which is preliminary data.</text>
</comment>
<evidence type="ECO:0000313" key="2">
    <source>
        <dbReference type="Proteomes" id="UP000676386"/>
    </source>
</evidence>
<gene>
    <name evidence="1" type="ORF">KE626_01900</name>
</gene>
<name>A0ABS5ISW9_9BACT</name>
<proteinExistence type="predicted"/>